<reference evidence="1" key="1">
    <citation type="submission" date="2018-10" db="EMBL/GenBank/DDBJ databases">
        <title>Hidden diversity of soil giant viruses.</title>
        <authorList>
            <person name="Schulz F."/>
            <person name="Alteio L."/>
            <person name="Goudeau D."/>
            <person name="Ryan E.M."/>
            <person name="Malmstrom R.R."/>
            <person name="Blanchard J."/>
            <person name="Woyke T."/>
        </authorList>
    </citation>
    <scope>NUCLEOTIDE SEQUENCE</scope>
    <source>
        <strain evidence="1">HYV1</strain>
    </source>
</reference>
<accession>A0A3G5A8T5</accession>
<gene>
    <name evidence="1" type="ORF">Hyperionvirus10_3</name>
</gene>
<protein>
    <submittedName>
        <fullName evidence="1">TIGR03118 family protein</fullName>
    </submittedName>
</protein>
<dbReference type="SUPFAM" id="SSF101898">
    <property type="entry name" value="NHL repeat"/>
    <property type="match status" value="1"/>
</dbReference>
<dbReference type="NCBIfam" id="TIGR03118">
    <property type="entry name" value="PEPCTERM_chp_1"/>
    <property type="match status" value="1"/>
</dbReference>
<sequence>MTVKIYKSKNLVANRRGFHAKHIDPELVNAYGMILLDNSLWVTANGTGKLIQYDMSGDKILPVVNISAAPTGLTVNDTIGFAIGPDSLPSTLLFSTADGSIGGYNKKVDPDNGIIKYVSGETTYYNGITLLYNQLYCVDITTHKIDVFGPDFKLIEPDSASAERFQYPPSQPKDYVVYNCVAINDLLYVTYVKKGEGSSSHTAGPGLGFIALYKSDGTFLKTIINIGNHLNVPYSITVAPENYGEFSSKLLVGNFGDGRITAYDAVYSLATYMNDCNEAKFLGYIKVKKHDTVKKFYINHLSTIVADRNTVFFNAGPNNGADGVVGKIEL</sequence>
<dbReference type="EMBL" id="MK072392">
    <property type="protein sequence ID" value="AYV83667.1"/>
    <property type="molecule type" value="Genomic_DNA"/>
</dbReference>
<name>A0A3G5A8T5_9VIRU</name>
<organism evidence="1">
    <name type="scientific">Hyperionvirus sp</name>
    <dbReference type="NCBI Taxonomy" id="2487770"/>
    <lineage>
        <taxon>Viruses</taxon>
        <taxon>Varidnaviria</taxon>
        <taxon>Bamfordvirae</taxon>
        <taxon>Nucleocytoviricota</taxon>
        <taxon>Megaviricetes</taxon>
        <taxon>Imitervirales</taxon>
        <taxon>Mimiviridae</taxon>
        <taxon>Klosneuvirinae</taxon>
    </lineage>
</organism>
<evidence type="ECO:0000313" key="1">
    <source>
        <dbReference type="EMBL" id="AYV83667.1"/>
    </source>
</evidence>
<dbReference type="InterPro" id="IPR017549">
    <property type="entry name" value="APMV_L690"/>
</dbReference>
<proteinExistence type="predicted"/>